<proteinExistence type="predicted"/>
<protein>
    <submittedName>
        <fullName evidence="2">Uncharacterized protein</fullName>
    </submittedName>
</protein>
<name>A0A655AND6_MYCTX</name>
<sequence>MTSNRSTDQERKALASRAPVPTGPTQLVTARNCGGRAGCGVQTRFALACRVDDNAHSTCGHTAAGEAWMYTTPDVTSANWFDARICCSFGSTRDVFPNDLVNPTSRMPAVKFRIFVSCVSIVPCDTRVALVCGSA</sequence>
<dbReference type="EMBL" id="CNFU01001323">
    <property type="protein sequence ID" value="CKT31393.1"/>
    <property type="molecule type" value="Genomic_DNA"/>
</dbReference>
<reference evidence="2 3" key="1">
    <citation type="submission" date="2015-03" db="EMBL/GenBank/DDBJ databases">
        <authorList>
            <consortium name="Pathogen Informatics"/>
        </authorList>
    </citation>
    <scope>NUCLEOTIDE SEQUENCE [LARGE SCALE GENOMIC DNA]</scope>
    <source>
        <strain evidence="2 3">Bir 187</strain>
    </source>
</reference>
<gene>
    <name evidence="2" type="ORF">ERS027661_04192</name>
</gene>
<feature type="region of interest" description="Disordered" evidence="1">
    <location>
        <begin position="1"/>
        <end position="23"/>
    </location>
</feature>
<evidence type="ECO:0000313" key="2">
    <source>
        <dbReference type="EMBL" id="CKT31393.1"/>
    </source>
</evidence>
<organism evidence="2 3">
    <name type="scientific">Mycobacterium tuberculosis</name>
    <dbReference type="NCBI Taxonomy" id="1773"/>
    <lineage>
        <taxon>Bacteria</taxon>
        <taxon>Bacillati</taxon>
        <taxon>Actinomycetota</taxon>
        <taxon>Actinomycetes</taxon>
        <taxon>Mycobacteriales</taxon>
        <taxon>Mycobacteriaceae</taxon>
        <taxon>Mycobacterium</taxon>
        <taxon>Mycobacterium tuberculosis complex</taxon>
    </lineage>
</organism>
<accession>A0A655AND6</accession>
<evidence type="ECO:0000256" key="1">
    <source>
        <dbReference type="SAM" id="MobiDB-lite"/>
    </source>
</evidence>
<evidence type="ECO:0000313" key="3">
    <source>
        <dbReference type="Proteomes" id="UP000049023"/>
    </source>
</evidence>
<dbReference type="Proteomes" id="UP000049023">
    <property type="component" value="Unassembled WGS sequence"/>
</dbReference>
<dbReference type="AlphaFoldDB" id="A0A655AND6"/>